<evidence type="ECO:0000313" key="3">
    <source>
        <dbReference type="Proteomes" id="UP000004315"/>
    </source>
</evidence>
<feature type="transmembrane region" description="Helical" evidence="1">
    <location>
        <begin position="6"/>
        <end position="26"/>
    </location>
</feature>
<keyword evidence="3" id="KW-1185">Reference proteome</keyword>
<sequence length="44" mass="5212">MMSLDWMVYALGAVAVVFLVAMFFKYKKHNRYADKFEDTYPDAK</sequence>
<keyword evidence="1" id="KW-0472">Membrane</keyword>
<dbReference type="Proteomes" id="UP000004315">
    <property type="component" value="Unassembled WGS sequence"/>
</dbReference>
<keyword evidence="1" id="KW-1133">Transmembrane helix</keyword>
<dbReference type="HOGENOM" id="CLU_3234559_0_0_9"/>
<keyword evidence="1" id="KW-0812">Transmembrane</keyword>
<reference evidence="2 3" key="1">
    <citation type="submission" date="2008-11" db="EMBL/GenBank/DDBJ databases">
        <title>Draft genome sequence of Eubacterium biforme (DSM 3989).</title>
        <authorList>
            <person name="Sudarsanam P."/>
            <person name="Ley R."/>
            <person name="Guruge J."/>
            <person name="Turnbaugh P.J."/>
            <person name="Mahowald M."/>
            <person name="Liep D."/>
            <person name="Gordon J."/>
        </authorList>
    </citation>
    <scope>NUCLEOTIDE SEQUENCE [LARGE SCALE GENOMIC DNA]</scope>
    <source>
        <strain evidence="2 3">DSM 3989</strain>
    </source>
</reference>
<evidence type="ECO:0000313" key="2">
    <source>
        <dbReference type="EMBL" id="EEC90148.1"/>
    </source>
</evidence>
<organism evidence="2 3">
    <name type="scientific">Holdemanella biformis DSM 3989</name>
    <dbReference type="NCBI Taxonomy" id="518637"/>
    <lineage>
        <taxon>Bacteria</taxon>
        <taxon>Bacillati</taxon>
        <taxon>Bacillota</taxon>
        <taxon>Erysipelotrichia</taxon>
        <taxon>Erysipelotrichales</taxon>
        <taxon>Erysipelotrichaceae</taxon>
        <taxon>Holdemanella</taxon>
    </lineage>
</organism>
<dbReference type="RefSeq" id="WP_003865063.1">
    <property type="nucleotide sequence ID" value="NZ_CAXTON010000008.1"/>
</dbReference>
<dbReference type="AlphaFoldDB" id="B7CAQ0"/>
<proteinExistence type="predicted"/>
<evidence type="ECO:0000256" key="1">
    <source>
        <dbReference type="SAM" id="Phobius"/>
    </source>
</evidence>
<gene>
    <name evidence="2" type="ORF">EUBIFOR_01271</name>
</gene>
<comment type="caution">
    <text evidence="2">The sequence shown here is derived from an EMBL/GenBank/DDBJ whole genome shotgun (WGS) entry which is preliminary data.</text>
</comment>
<protein>
    <submittedName>
        <fullName evidence="2">Uncharacterized protein</fullName>
    </submittedName>
</protein>
<name>B7CAQ0_9FIRM</name>
<accession>B7CAQ0</accession>
<dbReference type="EMBL" id="ABYT01000070">
    <property type="protein sequence ID" value="EEC90148.1"/>
    <property type="molecule type" value="Genomic_DNA"/>
</dbReference>